<evidence type="ECO:0000256" key="3">
    <source>
        <dbReference type="ARBA" id="ARBA00022475"/>
    </source>
</evidence>
<dbReference type="GO" id="GO:0065002">
    <property type="term" value="P:intracellular protein transmembrane transport"/>
    <property type="evidence" value="ECO:0007669"/>
    <property type="project" value="UniProtKB-UniRule"/>
</dbReference>
<keyword evidence="6 12" id="KW-1133">Transmembrane helix</keyword>
<dbReference type="InterPro" id="IPR005665">
    <property type="entry name" value="SecF_bac"/>
</dbReference>
<keyword evidence="7 12" id="KW-0811">Translocation</keyword>
<evidence type="ECO:0000256" key="11">
    <source>
        <dbReference type="ARBA" id="ARBA00061053"/>
    </source>
</evidence>
<dbReference type="InterPro" id="IPR048634">
    <property type="entry name" value="SecD_SecF_C"/>
</dbReference>
<dbReference type="KEGG" id="sap:Sulac_1537"/>
<dbReference type="PRINTS" id="PR01755">
    <property type="entry name" value="SECFTRNLCASE"/>
</dbReference>
<gene>
    <name evidence="12" type="primary">secF</name>
    <name evidence="14" type="ordered locus">Sulac_1537</name>
</gene>
<evidence type="ECO:0000256" key="5">
    <source>
        <dbReference type="ARBA" id="ARBA00022927"/>
    </source>
</evidence>
<feature type="transmembrane region" description="Helical" evidence="12">
    <location>
        <begin position="127"/>
        <end position="145"/>
    </location>
</feature>
<evidence type="ECO:0000313" key="15">
    <source>
        <dbReference type="Proteomes" id="UP000005439"/>
    </source>
</evidence>
<dbReference type="GO" id="GO:0005886">
    <property type="term" value="C:plasma membrane"/>
    <property type="evidence" value="ECO:0007669"/>
    <property type="project" value="UniProtKB-SubCell"/>
</dbReference>
<proteinExistence type="inferred from homology"/>
<dbReference type="Proteomes" id="UP000005439">
    <property type="component" value="Chromosome"/>
</dbReference>
<keyword evidence="4 12" id="KW-0812">Transmembrane</keyword>
<evidence type="ECO:0000256" key="2">
    <source>
        <dbReference type="ARBA" id="ARBA00022448"/>
    </source>
</evidence>
<dbReference type="HAMAP" id="MF_01464_B">
    <property type="entry name" value="SecF_B"/>
    <property type="match status" value="1"/>
</dbReference>
<sequence>MAFQIDFLKRWKLWFVLSGILLLVALGSLAFRGLNYGIDFTGGTQLDLRFHQTVSSTAIRQVLDRDHLSGSTIEFLGNGQKEVLITTPAISESQRNRLLHQLAHVGSYQEIATNRVSSIIGQETERTAVLAVAIATVAIILYITIRFELRFALAAIIALLHDVLITVGLIALIHIQLTQYFIMAVLTIFGYSVNDTIIIFDRIRENLHKQRKNEPLQDVVNKSLNQVLVRSINTSSTVLIALAALLIFGGSSIRDFSLTMLIGVFLGTYSSIFIASPVWILWRQRDDRRRHEARRPRPV</sequence>
<evidence type="ECO:0000256" key="6">
    <source>
        <dbReference type="ARBA" id="ARBA00022989"/>
    </source>
</evidence>
<comment type="similarity">
    <text evidence="11">In the N-terminal section; belongs to the SecD/SecF family. SecD subfamily.</text>
</comment>
<name>G8TXS8_SULAD</name>
<keyword evidence="15" id="KW-1185">Reference proteome</keyword>
<keyword evidence="3 12" id="KW-1003">Cell membrane</keyword>
<dbReference type="InterPro" id="IPR055344">
    <property type="entry name" value="SecD_SecF_C_bact"/>
</dbReference>
<evidence type="ECO:0000256" key="10">
    <source>
        <dbReference type="ARBA" id="ARBA00060856"/>
    </source>
</evidence>
<keyword evidence="5 12" id="KW-0653">Protein transport</keyword>
<dbReference type="GO" id="GO:0006605">
    <property type="term" value="P:protein targeting"/>
    <property type="evidence" value="ECO:0007669"/>
    <property type="project" value="UniProtKB-UniRule"/>
</dbReference>
<keyword evidence="8 12" id="KW-0472">Membrane</keyword>
<accession>G8TXS8</accession>
<dbReference type="InterPro" id="IPR022646">
    <property type="entry name" value="SecD/SecF_CS"/>
</dbReference>
<dbReference type="FunFam" id="1.20.1640.10:FF:000024">
    <property type="entry name" value="Multifunctional fusion protein"/>
    <property type="match status" value="1"/>
</dbReference>
<dbReference type="HOGENOM" id="CLU_050012_0_0_9"/>
<feature type="transmembrane region" description="Helical" evidence="12">
    <location>
        <begin position="227"/>
        <end position="248"/>
    </location>
</feature>
<comment type="subunit">
    <text evidence="12">Forms a complex with SecD. Part of the essential Sec protein translocation apparatus which comprises SecA, SecYEG and auxiliary proteins SecDF. Other proteins may also be involved.</text>
</comment>
<dbReference type="GO" id="GO:0043952">
    <property type="term" value="P:protein transport by the Sec complex"/>
    <property type="evidence" value="ECO:0007669"/>
    <property type="project" value="UniProtKB-UniRule"/>
</dbReference>
<organism evidence="14 15">
    <name type="scientific">Sulfobacillus acidophilus (strain ATCC 700253 / DSM 10332 / NAL)</name>
    <dbReference type="NCBI Taxonomy" id="679936"/>
    <lineage>
        <taxon>Bacteria</taxon>
        <taxon>Bacillati</taxon>
        <taxon>Bacillota</taxon>
        <taxon>Clostridia</taxon>
        <taxon>Eubacteriales</taxon>
        <taxon>Clostridiales Family XVII. Incertae Sedis</taxon>
        <taxon>Sulfobacillus</taxon>
    </lineage>
</organism>
<dbReference type="InterPro" id="IPR022645">
    <property type="entry name" value="SecD/SecF_bac"/>
</dbReference>
<comment type="function">
    <text evidence="9 12">Part of the Sec protein translocase complex. Interacts with the SecYEG preprotein conducting channel. SecDF uses the proton motive force (PMF) to complete protein translocation after the ATP-dependent function of SecA.</text>
</comment>
<dbReference type="AlphaFoldDB" id="G8TXS8"/>
<dbReference type="PANTHER" id="PTHR30081:SF8">
    <property type="entry name" value="PROTEIN TRANSLOCASE SUBUNIT SECF"/>
    <property type="match status" value="1"/>
</dbReference>
<reference evidence="15" key="1">
    <citation type="submission" date="2011-12" db="EMBL/GenBank/DDBJ databases">
        <title>The complete genome of chromosome of Sulfobacillus acidophilus DSM 10332.</title>
        <authorList>
            <person name="Lucas S."/>
            <person name="Han J."/>
            <person name="Lapidus A."/>
            <person name="Bruce D."/>
            <person name="Goodwin L."/>
            <person name="Pitluck S."/>
            <person name="Peters L."/>
            <person name="Kyrpides N."/>
            <person name="Mavromatis K."/>
            <person name="Ivanova N."/>
            <person name="Mikhailova N."/>
            <person name="Chertkov O."/>
            <person name="Saunders E."/>
            <person name="Detter J.C."/>
            <person name="Tapia R."/>
            <person name="Han C."/>
            <person name="Land M."/>
            <person name="Hauser L."/>
            <person name="Markowitz V."/>
            <person name="Cheng J.-F."/>
            <person name="Hugenholtz P."/>
            <person name="Woyke T."/>
            <person name="Wu D."/>
            <person name="Pukall R."/>
            <person name="Gehrich-Schroeter G."/>
            <person name="Schneider S."/>
            <person name="Klenk H.-P."/>
            <person name="Eisen J.A."/>
        </authorList>
    </citation>
    <scope>NUCLEOTIDE SEQUENCE [LARGE SCALE GENOMIC DNA]</scope>
    <source>
        <strain evidence="15">ATCC 700253 / DSM 10332 / NAL</strain>
    </source>
</reference>
<comment type="similarity">
    <text evidence="12">Belongs to the SecD/SecF family. SecF subfamily.</text>
</comment>
<comment type="subcellular location">
    <subcellularLocation>
        <location evidence="1 12">Cell membrane</location>
        <topology evidence="1 12">Multi-pass membrane protein</topology>
    </subcellularLocation>
</comment>
<dbReference type="InterPro" id="IPR022813">
    <property type="entry name" value="SecD/SecF_arch_bac"/>
</dbReference>
<dbReference type="PANTHER" id="PTHR30081">
    <property type="entry name" value="PROTEIN-EXPORT MEMBRANE PROTEIN SEC"/>
    <property type="match status" value="1"/>
</dbReference>
<comment type="similarity">
    <text evidence="10">In the C-terminal section; belongs to the SecD/SecF family. SecF subfamily.</text>
</comment>
<feature type="domain" description="Protein export membrane protein SecD/SecF C-terminal" evidence="13">
    <location>
        <begin position="103"/>
        <end position="284"/>
    </location>
</feature>
<reference evidence="14 15" key="2">
    <citation type="journal article" date="2012" name="Stand. Genomic Sci.">
        <title>Complete genome sequence of the moderately thermophilic mineral-sulfide-oxidizing firmicute Sulfobacillus acidophilus type strain (NAL(T)).</title>
        <authorList>
            <person name="Anderson I."/>
            <person name="Chertkov O."/>
            <person name="Chen A."/>
            <person name="Saunders E."/>
            <person name="Lapidus A."/>
            <person name="Nolan M."/>
            <person name="Lucas S."/>
            <person name="Hammon N."/>
            <person name="Deshpande S."/>
            <person name="Cheng J.F."/>
            <person name="Han C."/>
            <person name="Tapia R."/>
            <person name="Goodwin L.A."/>
            <person name="Pitluck S."/>
            <person name="Liolios K."/>
            <person name="Pagani I."/>
            <person name="Ivanova N."/>
            <person name="Mikhailova N."/>
            <person name="Pati A."/>
            <person name="Palaniappan K."/>
            <person name="Land M."/>
            <person name="Pan C."/>
            <person name="Rohde M."/>
            <person name="Pukall R."/>
            <person name="Goker M."/>
            <person name="Detter J.C."/>
            <person name="Woyke T."/>
            <person name="Bristow J."/>
            <person name="Eisen J.A."/>
            <person name="Markowitz V."/>
            <person name="Hugenholtz P."/>
            <person name="Kyrpides N.C."/>
            <person name="Klenk H.P."/>
            <person name="Mavromatis K."/>
        </authorList>
    </citation>
    <scope>NUCLEOTIDE SEQUENCE [LARGE SCALE GENOMIC DNA]</scope>
    <source>
        <strain evidence="15">ATCC 700253 / DSM 10332 / NAL</strain>
    </source>
</reference>
<evidence type="ECO:0000256" key="8">
    <source>
        <dbReference type="ARBA" id="ARBA00023136"/>
    </source>
</evidence>
<evidence type="ECO:0000256" key="1">
    <source>
        <dbReference type="ARBA" id="ARBA00004651"/>
    </source>
</evidence>
<feature type="transmembrane region" description="Helical" evidence="12">
    <location>
        <begin position="260"/>
        <end position="282"/>
    </location>
</feature>
<feature type="transmembrane region" description="Helical" evidence="12">
    <location>
        <begin position="152"/>
        <end position="174"/>
    </location>
</feature>
<feature type="transmembrane region" description="Helical" evidence="12">
    <location>
        <begin position="12"/>
        <end position="31"/>
    </location>
</feature>
<evidence type="ECO:0000256" key="9">
    <source>
        <dbReference type="ARBA" id="ARBA00059018"/>
    </source>
</evidence>
<dbReference type="EMBL" id="CP003179">
    <property type="protein sequence ID" value="AEW05034.1"/>
    <property type="molecule type" value="Genomic_DNA"/>
</dbReference>
<dbReference type="Gene3D" id="1.20.1640.10">
    <property type="entry name" value="Multidrug efflux transporter AcrB transmembrane domain"/>
    <property type="match status" value="1"/>
</dbReference>
<feature type="transmembrane region" description="Helical" evidence="12">
    <location>
        <begin position="180"/>
        <end position="200"/>
    </location>
</feature>
<dbReference type="PATRIC" id="fig|679936.5.peg.1602"/>
<dbReference type="STRING" id="679936.Sulac_1537"/>
<keyword evidence="2 12" id="KW-0813">Transport</keyword>
<evidence type="ECO:0000256" key="4">
    <source>
        <dbReference type="ARBA" id="ARBA00022692"/>
    </source>
</evidence>
<dbReference type="SUPFAM" id="SSF82866">
    <property type="entry name" value="Multidrug efflux transporter AcrB transmembrane domain"/>
    <property type="match status" value="1"/>
</dbReference>
<protein>
    <recommendedName>
        <fullName evidence="12">Protein-export membrane protein SecF</fullName>
    </recommendedName>
</protein>
<dbReference type="Pfam" id="PF02355">
    <property type="entry name" value="SecD_SecF_C"/>
    <property type="match status" value="1"/>
</dbReference>
<dbReference type="NCBIfam" id="TIGR00916">
    <property type="entry name" value="2A0604s01"/>
    <property type="match status" value="1"/>
</dbReference>
<evidence type="ECO:0000256" key="7">
    <source>
        <dbReference type="ARBA" id="ARBA00023010"/>
    </source>
</evidence>
<dbReference type="Pfam" id="PF07549">
    <property type="entry name" value="Sec_GG"/>
    <property type="match status" value="1"/>
</dbReference>
<dbReference type="NCBIfam" id="TIGR00966">
    <property type="entry name" value="transloc_SecF"/>
    <property type="match status" value="1"/>
</dbReference>
<evidence type="ECO:0000256" key="12">
    <source>
        <dbReference type="HAMAP-Rule" id="MF_01464"/>
    </source>
</evidence>
<dbReference type="GO" id="GO:0015450">
    <property type="term" value="F:protein-transporting ATPase activity"/>
    <property type="evidence" value="ECO:0007669"/>
    <property type="project" value="InterPro"/>
</dbReference>
<evidence type="ECO:0000313" key="14">
    <source>
        <dbReference type="EMBL" id="AEW05034.1"/>
    </source>
</evidence>
<evidence type="ECO:0000259" key="13">
    <source>
        <dbReference type="Pfam" id="PF02355"/>
    </source>
</evidence>